<evidence type="ECO:0008006" key="3">
    <source>
        <dbReference type="Google" id="ProtNLM"/>
    </source>
</evidence>
<reference evidence="1 2" key="1">
    <citation type="submission" date="2018-04" db="EMBL/GenBank/DDBJ databases">
        <title>Complete genome sequences of Streptomyces lydicus strain WYEC and characterization of antagonistic properties of biological control agents.</title>
        <authorList>
            <person name="Mariita R.M."/>
            <person name="Sello J.K."/>
        </authorList>
    </citation>
    <scope>NUCLEOTIDE SEQUENCE [LARGE SCALE GENOMIC DNA]</scope>
    <source>
        <strain evidence="1 2">WYEC 108</strain>
    </source>
</reference>
<gene>
    <name evidence="1" type="ORF">DDE74_04775</name>
</gene>
<dbReference type="EMBL" id="CP029042">
    <property type="protein sequence ID" value="AZS70342.1"/>
    <property type="molecule type" value="Genomic_DNA"/>
</dbReference>
<proteinExistence type="predicted"/>
<dbReference type="AlphaFoldDB" id="A0A3Q9K6U7"/>
<sequence length="174" mass="18934">MTTTAPRGGTPDSAFHGVSSVFLGGPFMGLVDSESGRMPDRDCQPFTVLIEHFERQGLHVYNAHRREAWGAEVMPPDQCTALDQEEIEKADVFVAIPGIPPSPGTHIEMGWASAFGKPIVLLLEEGRDEDYGFLVRGLRAVATVEYVRCTDIAAALPEVDAAVRRAVERLRTAA</sequence>
<evidence type="ECO:0000313" key="2">
    <source>
        <dbReference type="Proteomes" id="UP000275579"/>
    </source>
</evidence>
<name>A0A3Q9K6U7_9ACTN</name>
<protein>
    <recommendedName>
        <fullName evidence="3">Nucleoside 2-deoxyribosyltransferase</fullName>
    </recommendedName>
</protein>
<evidence type="ECO:0000313" key="1">
    <source>
        <dbReference type="EMBL" id="AZS70342.1"/>
    </source>
</evidence>
<dbReference type="RefSeq" id="WP_127149536.1">
    <property type="nucleotide sequence ID" value="NZ_CP029042.1"/>
</dbReference>
<dbReference type="Pfam" id="PF05014">
    <property type="entry name" value="Nuc_deoxyrib_tr"/>
    <property type="match status" value="1"/>
</dbReference>
<accession>A0A3Q9K6U7</accession>
<dbReference type="InterPro" id="IPR007710">
    <property type="entry name" value="Nucleoside_deoxyribTrfase"/>
</dbReference>
<organism evidence="1 2">
    <name type="scientific">Streptomyces lydicus</name>
    <dbReference type="NCBI Taxonomy" id="47763"/>
    <lineage>
        <taxon>Bacteria</taxon>
        <taxon>Bacillati</taxon>
        <taxon>Actinomycetota</taxon>
        <taxon>Actinomycetes</taxon>
        <taxon>Kitasatosporales</taxon>
        <taxon>Streptomycetaceae</taxon>
        <taxon>Streptomyces</taxon>
    </lineage>
</organism>
<dbReference type="Gene3D" id="3.40.50.450">
    <property type="match status" value="1"/>
</dbReference>
<dbReference type="Proteomes" id="UP000275579">
    <property type="component" value="Chromosome"/>
</dbReference>
<dbReference type="SUPFAM" id="SSF52309">
    <property type="entry name" value="N-(deoxy)ribosyltransferase-like"/>
    <property type="match status" value="1"/>
</dbReference>